<organism evidence="3 4">
    <name type="scientific">Aedes aegypti</name>
    <name type="common">Yellowfever mosquito</name>
    <name type="synonym">Culex aegypti</name>
    <dbReference type="NCBI Taxonomy" id="7159"/>
    <lineage>
        <taxon>Eukaryota</taxon>
        <taxon>Metazoa</taxon>
        <taxon>Ecdysozoa</taxon>
        <taxon>Arthropoda</taxon>
        <taxon>Hexapoda</taxon>
        <taxon>Insecta</taxon>
        <taxon>Pterygota</taxon>
        <taxon>Neoptera</taxon>
        <taxon>Endopterygota</taxon>
        <taxon>Diptera</taxon>
        <taxon>Nematocera</taxon>
        <taxon>Culicoidea</taxon>
        <taxon>Culicidae</taxon>
        <taxon>Culicinae</taxon>
        <taxon>Aedini</taxon>
        <taxon>Aedes</taxon>
        <taxon>Stegomyia</taxon>
    </lineage>
</organism>
<evidence type="ECO:0000259" key="2">
    <source>
        <dbReference type="PROSITE" id="PS51857"/>
    </source>
</evidence>
<name>Q17JD9_AEDAE</name>
<dbReference type="InterPro" id="IPR011129">
    <property type="entry name" value="CSD"/>
</dbReference>
<dbReference type="eggNOG" id="KOG3070">
    <property type="taxonomic scope" value="Eukaryota"/>
</dbReference>
<feature type="region of interest" description="Disordered" evidence="1">
    <location>
        <begin position="1"/>
        <end position="34"/>
    </location>
</feature>
<dbReference type="InterPro" id="IPR050181">
    <property type="entry name" value="Cold_shock_domain"/>
</dbReference>
<reference evidence="3" key="3">
    <citation type="submission" date="2012-09" db="EMBL/GenBank/DDBJ databases">
        <authorList>
            <consortium name="VectorBase"/>
        </authorList>
    </citation>
    <scope>NUCLEOTIDE SEQUENCE</scope>
    <source>
        <strain evidence="3">Liverpool</strain>
    </source>
</reference>
<dbReference type="GO" id="GO:0003676">
    <property type="term" value="F:nucleic acid binding"/>
    <property type="evidence" value="ECO:0007669"/>
    <property type="project" value="InterPro"/>
</dbReference>
<accession>Q17JD9</accession>
<dbReference type="PANTHER" id="PTHR11544">
    <property type="entry name" value="COLD SHOCK DOMAIN CONTAINING PROTEINS"/>
    <property type="match status" value="1"/>
</dbReference>
<dbReference type="Proteomes" id="UP000682892">
    <property type="component" value="Chromosome 2"/>
</dbReference>
<reference evidence="3" key="2">
    <citation type="journal article" date="2007" name="Science">
        <title>Genome sequence of Aedes aegypti, a major arbovirus vector.</title>
        <authorList>
            <person name="Nene V."/>
            <person name="Wortman J.R."/>
            <person name="Lawson D."/>
            <person name="Haas B."/>
            <person name="Kodira C."/>
            <person name="Tu Z.J."/>
            <person name="Loftus B."/>
            <person name="Xi Z."/>
            <person name="Megy K."/>
            <person name="Grabherr M."/>
            <person name="Ren Q."/>
            <person name="Zdobnov E.M."/>
            <person name="Lobo N.F."/>
            <person name="Campbell K.S."/>
            <person name="Brown S.E."/>
            <person name="Bonaldo M.F."/>
            <person name="Zhu J."/>
            <person name="Sinkins S.P."/>
            <person name="Hogenkamp D.G."/>
            <person name="Amedeo P."/>
            <person name="Arensburger P."/>
            <person name="Atkinson P.W."/>
            <person name="Bidwell S."/>
            <person name="Biedler J."/>
            <person name="Birney E."/>
            <person name="Bruggner R.V."/>
            <person name="Costas J."/>
            <person name="Coy M.R."/>
            <person name="Crabtree J."/>
            <person name="Crawford M."/>
            <person name="Debruyn B."/>
            <person name="Decaprio D."/>
            <person name="Eiglmeier K."/>
            <person name="Eisenstadt E."/>
            <person name="El-Dorry H."/>
            <person name="Gelbart W.M."/>
            <person name="Gomes S.L."/>
            <person name="Hammond M."/>
            <person name="Hannick L.I."/>
            <person name="Hogan J.R."/>
            <person name="Holmes M.H."/>
            <person name="Jaffe D."/>
            <person name="Johnston J.S."/>
            <person name="Kennedy R.C."/>
            <person name="Koo H."/>
            <person name="Kravitz S."/>
            <person name="Kriventseva E.V."/>
            <person name="Kulp D."/>
            <person name="Labutti K."/>
            <person name="Lee E."/>
            <person name="Li S."/>
            <person name="Lovin D.D."/>
            <person name="Mao C."/>
            <person name="Mauceli E."/>
            <person name="Menck C.F."/>
            <person name="Miller J.R."/>
            <person name="Montgomery P."/>
            <person name="Mori A."/>
            <person name="Nascimento A.L."/>
            <person name="Naveira H.F."/>
            <person name="Nusbaum C."/>
            <person name="O'leary S."/>
            <person name="Orvis J."/>
            <person name="Pertea M."/>
            <person name="Quesneville H."/>
            <person name="Reidenbach K.R."/>
            <person name="Rogers Y.H."/>
            <person name="Roth C.W."/>
            <person name="Schneider J.R."/>
            <person name="Schatz M."/>
            <person name="Shumway M."/>
            <person name="Stanke M."/>
            <person name="Stinson E.O."/>
            <person name="Tubio J.M."/>
            <person name="Vanzee J.P."/>
            <person name="Verjovski-Almeida S."/>
            <person name="Werner D."/>
            <person name="White O."/>
            <person name="Wyder S."/>
            <person name="Zeng Q."/>
            <person name="Zhao Q."/>
            <person name="Zhao Y."/>
            <person name="Hill C.A."/>
            <person name="Raikhel A.S."/>
            <person name="Soares M.B."/>
            <person name="Knudson D.L."/>
            <person name="Lee N.H."/>
            <person name="Galagan J."/>
            <person name="Salzberg S.L."/>
            <person name="Paulsen I.T."/>
            <person name="Dimopoulos G."/>
            <person name="Collins F.H."/>
            <person name="Birren B."/>
            <person name="Fraser-Liggett C.M."/>
            <person name="Severson D.W."/>
        </authorList>
    </citation>
    <scope>NUCLEOTIDE SEQUENCE [LARGE SCALE GENOMIC DNA]</scope>
    <source>
        <strain evidence="3">Liverpool</strain>
    </source>
</reference>
<dbReference type="Pfam" id="PF00313">
    <property type="entry name" value="CSD"/>
    <property type="match status" value="1"/>
</dbReference>
<dbReference type="PROSITE" id="PS00352">
    <property type="entry name" value="CSD_1"/>
    <property type="match status" value="1"/>
</dbReference>
<dbReference type="PRINTS" id="PR00050">
    <property type="entry name" value="COLDSHOCK"/>
</dbReference>
<dbReference type="CDD" id="cd04458">
    <property type="entry name" value="CSP_CDS"/>
    <property type="match status" value="1"/>
</dbReference>
<dbReference type="InterPro" id="IPR012340">
    <property type="entry name" value="NA-bd_OB-fold"/>
</dbReference>
<reference evidence="3" key="1">
    <citation type="submission" date="2005-10" db="EMBL/GenBank/DDBJ databases">
        <authorList>
            <person name="Loftus B.J."/>
            <person name="Nene V.M."/>
            <person name="Hannick L.I."/>
            <person name="Bidwell S."/>
            <person name="Haas B."/>
            <person name="Amedeo P."/>
            <person name="Orvis J."/>
            <person name="Wortman J.R."/>
            <person name="White O.R."/>
            <person name="Salzberg S."/>
            <person name="Shumway M."/>
            <person name="Koo H."/>
            <person name="Zhao Y."/>
            <person name="Holmes M."/>
            <person name="Miller J."/>
            <person name="Schatz M."/>
            <person name="Pop M."/>
            <person name="Pai G."/>
            <person name="Utterback T."/>
            <person name="Rogers Y.-H."/>
            <person name="Kravitz S."/>
            <person name="Fraser C.M."/>
        </authorList>
    </citation>
    <scope>NUCLEOTIDE SEQUENCE</scope>
    <source>
        <strain evidence="3">Liverpool</strain>
    </source>
</reference>
<dbReference type="PROSITE" id="PS51857">
    <property type="entry name" value="CSD_2"/>
    <property type="match status" value="1"/>
</dbReference>
<dbReference type="EMBL" id="CH477233">
    <property type="protein sequence ID" value="EAT46764.1"/>
    <property type="molecule type" value="Genomic_DNA"/>
</dbReference>
<feature type="compositionally biased region" description="Low complexity" evidence="1">
    <location>
        <begin position="175"/>
        <end position="192"/>
    </location>
</feature>
<feature type="compositionally biased region" description="Polar residues" evidence="1">
    <location>
        <begin position="153"/>
        <end position="165"/>
    </location>
</feature>
<dbReference type="SMART" id="SM00357">
    <property type="entry name" value="CSP"/>
    <property type="match status" value="1"/>
</dbReference>
<protein>
    <submittedName>
        <fullName evidence="3">AAEL002060-PA</fullName>
    </submittedName>
</protein>
<dbReference type="PaxDb" id="7159-AAEL002060-PA"/>
<dbReference type="OMA" id="HKSCIFK"/>
<sequence length="192" mass="20767">MASQEPVTENAQPDTVESESPSKPQDSIKRSKRITGTVKWFNAKDGFGFITRHDTGEDIFVHKSCIFKPNRNHFTKSIGDGEIVEFGLIASKVTGPGFKPVKGSPFVAKRGGHRSRPSSRASQISKESVGKLDTVGDGAQEIKRLTKKLSIHSVSDGTESENAQKQVHFEECGDASSNETGSTNNTSNASED</sequence>
<evidence type="ECO:0000256" key="1">
    <source>
        <dbReference type="SAM" id="MobiDB-lite"/>
    </source>
</evidence>
<dbReference type="SUPFAM" id="SSF50249">
    <property type="entry name" value="Nucleic acid-binding proteins"/>
    <property type="match status" value="1"/>
</dbReference>
<evidence type="ECO:0000313" key="4">
    <source>
        <dbReference type="Proteomes" id="UP000682892"/>
    </source>
</evidence>
<gene>
    <name evidence="3" type="ORF">AaeL_AAEL002060</name>
</gene>
<evidence type="ECO:0000313" key="3">
    <source>
        <dbReference type="EMBL" id="EAT46764.1"/>
    </source>
</evidence>
<dbReference type="PhylomeDB" id="Q17JD9"/>
<dbReference type="InterPro" id="IPR019844">
    <property type="entry name" value="CSD_CS"/>
</dbReference>
<proteinExistence type="predicted"/>
<dbReference type="STRING" id="7159.Q17JD9"/>
<feature type="region of interest" description="Disordered" evidence="1">
    <location>
        <begin position="100"/>
        <end position="136"/>
    </location>
</feature>
<feature type="region of interest" description="Disordered" evidence="1">
    <location>
        <begin position="153"/>
        <end position="192"/>
    </location>
</feature>
<dbReference type="InterPro" id="IPR002059">
    <property type="entry name" value="CSP_DNA-bd"/>
</dbReference>
<feature type="compositionally biased region" description="Polar residues" evidence="1">
    <location>
        <begin position="1"/>
        <end position="25"/>
    </location>
</feature>
<dbReference type="Gene3D" id="2.40.50.140">
    <property type="entry name" value="Nucleic acid-binding proteins"/>
    <property type="match status" value="1"/>
</dbReference>
<dbReference type="AlphaFoldDB" id="Q17JD9"/>
<feature type="domain" description="CSD" evidence="2">
    <location>
        <begin position="33"/>
        <end position="126"/>
    </location>
</feature>